<evidence type="ECO:0000313" key="2">
    <source>
        <dbReference type="Proteomes" id="UP000515465"/>
    </source>
</evidence>
<name>A0A7G6T1C9_9HYPH</name>
<dbReference type="EMBL" id="CP050296">
    <property type="protein sequence ID" value="QND60561.1"/>
    <property type="molecule type" value="Genomic_DNA"/>
</dbReference>
<dbReference type="Proteomes" id="UP000515465">
    <property type="component" value="Chromosome"/>
</dbReference>
<dbReference type="AlphaFoldDB" id="A0A7G6T1C9"/>
<accession>A0A7G6T1C9</accession>
<proteinExistence type="predicted"/>
<reference evidence="2" key="1">
    <citation type="journal article" date="2020" name="Mol. Plant Microbe">
        <title>Rhizobial microsymbionts of the narrowly endemic Oxytropis species growing in Kamchatka are characterized by significant genetic diversity and possess a set of genes that are associated with T3SS and T6SS secretion systems and can affect the development of symbiosis.</title>
        <authorList>
            <person name="Safronova V."/>
            <person name="Guro P."/>
            <person name="Sazanova A."/>
            <person name="Kuznetsova I."/>
            <person name="Belimov A."/>
            <person name="Yakubov V."/>
            <person name="Chirak E."/>
            <person name="Afonin A."/>
            <person name="Gogolev Y."/>
            <person name="Andronov E."/>
            <person name="Tikhonovich I."/>
        </authorList>
    </citation>
    <scope>NUCLEOTIDE SEQUENCE [LARGE SCALE GENOMIC DNA]</scope>
    <source>
        <strain evidence="2">583</strain>
    </source>
</reference>
<sequence length="143" mass="16562">MFQNSDDIQILTVPREPRRYLILIRAGSKRRPSLFSEPLSERREYDVGINYYADPHPDDAFRTGAELIFGGGLSKMHGAKRLFEATGLHNIYEGVFFWTMTLKFYLIQLIFSNFAKNIHWISRNRLSPLTVPVSSRLRAITLV</sequence>
<organism evidence="1 2">
    <name type="scientific">Mesorhizobium huakuii</name>
    <dbReference type="NCBI Taxonomy" id="28104"/>
    <lineage>
        <taxon>Bacteria</taxon>
        <taxon>Pseudomonadati</taxon>
        <taxon>Pseudomonadota</taxon>
        <taxon>Alphaproteobacteria</taxon>
        <taxon>Hyphomicrobiales</taxon>
        <taxon>Phyllobacteriaceae</taxon>
        <taxon>Mesorhizobium</taxon>
    </lineage>
</organism>
<evidence type="ECO:0000313" key="1">
    <source>
        <dbReference type="EMBL" id="QND60561.1"/>
    </source>
</evidence>
<protein>
    <submittedName>
        <fullName evidence="1">Uncharacterized protein</fullName>
    </submittedName>
</protein>
<dbReference type="RefSeq" id="WP_183459588.1">
    <property type="nucleotide sequence ID" value="NZ_CP050296.1"/>
</dbReference>
<gene>
    <name evidence="1" type="ORF">HB778_31490</name>
</gene>